<dbReference type="InterPro" id="IPR013783">
    <property type="entry name" value="Ig-like_fold"/>
</dbReference>
<dbReference type="Gene3D" id="2.60.40.10">
    <property type="entry name" value="Immunoglobulins"/>
    <property type="match status" value="1"/>
</dbReference>
<protein>
    <submittedName>
        <fullName evidence="3">PKD domain-containing protein</fullName>
    </submittedName>
</protein>
<proteinExistence type="predicted"/>
<keyword evidence="1" id="KW-0812">Transmembrane</keyword>
<evidence type="ECO:0000259" key="2">
    <source>
        <dbReference type="PROSITE" id="PS50853"/>
    </source>
</evidence>
<keyword evidence="1" id="KW-1133">Transmembrane helix</keyword>
<feature type="transmembrane region" description="Helical" evidence="1">
    <location>
        <begin position="654"/>
        <end position="678"/>
    </location>
</feature>
<dbReference type="InterPro" id="IPR026453">
    <property type="entry name" value="PGF_pre_PGF"/>
</dbReference>
<feature type="domain" description="Fibronectin type-III" evidence="2">
    <location>
        <begin position="344"/>
        <end position="442"/>
    </location>
</feature>
<feature type="transmembrane region" description="Helical" evidence="1">
    <location>
        <begin position="21"/>
        <end position="41"/>
    </location>
</feature>
<reference evidence="3" key="1">
    <citation type="journal article" date="2014" name="Genome Biol. Evol.">
        <title>Pangenome evidence for extensive interdomain horizontal transfer affecting lineage core and shell genes in uncultured planktonic thaumarchaeota and euryarchaeota.</title>
        <authorList>
            <person name="Deschamps P."/>
            <person name="Zivanovic Y."/>
            <person name="Moreira D."/>
            <person name="Rodriguez-Valera F."/>
            <person name="Lopez-Garcia P."/>
        </authorList>
    </citation>
    <scope>NUCLEOTIDE SEQUENCE</scope>
</reference>
<evidence type="ECO:0000313" key="3">
    <source>
        <dbReference type="EMBL" id="AIF18667.1"/>
    </source>
</evidence>
<keyword evidence="1" id="KW-0472">Membrane</keyword>
<organism evidence="3">
    <name type="scientific">uncultured marine group II/III euryarchaeote KM3_83_G03</name>
    <dbReference type="NCBI Taxonomy" id="1456522"/>
    <lineage>
        <taxon>Archaea</taxon>
        <taxon>Methanobacteriati</taxon>
        <taxon>Methanobacteriota</taxon>
        <taxon>environmental samples</taxon>
    </lineage>
</organism>
<dbReference type="EMBL" id="KF901116">
    <property type="protein sequence ID" value="AIF18667.1"/>
    <property type="molecule type" value="Genomic_DNA"/>
</dbReference>
<sequence>MYETISLYTIPEYLLKVSVDVKFGILLLIILALPLASALTVQISIPTPDSNGYFTQDFTVFGSTDEGPVDVNFSLDSTFFTATPISDTNYSASISLGSLREETVTLQVNAQNGSDNASVGESHSVQITIDTLPPDINAGSTNINVSNASLNAVVRISVDVTDAYIGYVQTVVGSVINNLTDTGSLWQIDESPANLGCADGSNCTITIEAYDEAGNKDNLDLVLEVGTPQGNPPPPGIEITILKPVNRTVEYDSTIELSFEVIADSVPTNNNVFCKYELNFDPSGETKEVGNYFAVDFAGTSVLSLDTEIEKIEDASYILKITCYDAQAKSYTTEVNFVLFDTTAPETYVDILELEETSIKFTVNSSEEFKIKDVEYRVTGDSNISSATTTDEFGNLFEFIITGLEPASDYVLQVKGVDRAGDSTDRDQNEFVSTETFRTKGGTVVDKDVSASKTSSQSTTTKLSDILEGEVYSHGIDWLRKGESLSVTVTNFDLIVREIILESREDVRNIKLDVVAGQEPPKSMVGNFPSESDVYYYFSIDAENLPDSKTKTAQIRFEVNQIWLRDSGVSLEDVAVFRYHEGKWNELPTNLIKQGALTHVFETLSPGFSLFAIAEKVLAEKKVVEQEEGIIEEPVEEVTEDIIDTEEKKEQINWFKMTLIGLGILLGIFVVIFIASALKNRKPREKIDHKSIKGNMKKVEKFVDHALSHGHSKEEVRDSLLKGGWDERIVDFVLRRK</sequence>
<accession>A0A075HVU6</accession>
<dbReference type="CDD" id="cd00063">
    <property type="entry name" value="FN3"/>
    <property type="match status" value="1"/>
</dbReference>
<dbReference type="NCBIfam" id="TIGR04213">
    <property type="entry name" value="PGF_pre_PGF"/>
    <property type="match status" value="1"/>
</dbReference>
<name>A0A075HVU6_9EURY</name>
<dbReference type="AlphaFoldDB" id="A0A075HVU6"/>
<evidence type="ECO:0000256" key="1">
    <source>
        <dbReference type="SAM" id="Phobius"/>
    </source>
</evidence>
<dbReference type="PROSITE" id="PS50853">
    <property type="entry name" value="FN3"/>
    <property type="match status" value="1"/>
</dbReference>
<dbReference type="InterPro" id="IPR003961">
    <property type="entry name" value="FN3_dom"/>
</dbReference>